<dbReference type="InterPro" id="IPR003399">
    <property type="entry name" value="Mce/MlaD"/>
</dbReference>
<dbReference type="AlphaFoldDB" id="A0A2T4UGI9"/>
<dbReference type="PANTHER" id="PTHR33371:SF4">
    <property type="entry name" value="INTERMEMBRANE PHOSPHOLIPID TRANSPORT SYSTEM BINDING PROTEIN MLAD"/>
    <property type="match status" value="1"/>
</dbReference>
<protein>
    <submittedName>
        <fullName evidence="3">MCE family protein</fullName>
    </submittedName>
</protein>
<organism evidence="3 4">
    <name type="scientific">Paraconexibacter algicola</name>
    <dbReference type="NCBI Taxonomy" id="2133960"/>
    <lineage>
        <taxon>Bacteria</taxon>
        <taxon>Bacillati</taxon>
        <taxon>Actinomycetota</taxon>
        <taxon>Thermoleophilia</taxon>
        <taxon>Solirubrobacterales</taxon>
        <taxon>Paraconexibacteraceae</taxon>
        <taxon>Paraconexibacter</taxon>
    </lineage>
</organism>
<dbReference type="InterPro" id="IPR052336">
    <property type="entry name" value="MlaD_Phospholipid_Transporter"/>
</dbReference>
<feature type="transmembrane region" description="Helical" evidence="1">
    <location>
        <begin position="12"/>
        <end position="33"/>
    </location>
</feature>
<sequence length="424" mass="45092">MNLRQQLRKYSVTILAIFGLLIAAVAVGSYILVNQRLRLPWEDFYSVKVELPTAQAITPGQGQTVTVAGVNVGEIGAVDLVNGRAVVRMDIERNKLDAVHADAKVLVRPRTGLQDMTIDMDPGTPSAPKLGSDDVLPVSRATPTVNVDEVLAGLDGDTRGYVQALVQGLGDGLAGDRALNLREILKTSQPTLARTKELTAALRGRRVELRRLVSRLASLSGRVAGQSDDLQALVSQGNTTFAAIASEDDALRRGLAELPGTLGEVDGALAAARPLARDLKPALTRLEPTARRLRPALQDLASLARTGGPAVRELRGLSREARPTARQTAAAVKALTPVTADLDRSMAVLGRVVNTIAYNPPGKEEGYLFWLAWFGHNTTSMLSTNDGNGVAWRGQVIVSCANVNQAGLLVPLLQPLADLGVCPK</sequence>
<name>A0A2T4UGI9_9ACTN</name>
<keyword evidence="4" id="KW-1185">Reference proteome</keyword>
<evidence type="ECO:0000313" key="4">
    <source>
        <dbReference type="Proteomes" id="UP000240739"/>
    </source>
</evidence>
<dbReference type="EMBL" id="PYYB01000001">
    <property type="protein sequence ID" value="PTL58371.1"/>
    <property type="molecule type" value="Genomic_DNA"/>
</dbReference>
<evidence type="ECO:0000259" key="2">
    <source>
        <dbReference type="Pfam" id="PF02470"/>
    </source>
</evidence>
<dbReference type="Pfam" id="PF02470">
    <property type="entry name" value="MlaD"/>
    <property type="match status" value="1"/>
</dbReference>
<comment type="caution">
    <text evidence="3">The sequence shown here is derived from an EMBL/GenBank/DDBJ whole genome shotgun (WGS) entry which is preliminary data.</text>
</comment>
<keyword evidence="1" id="KW-0472">Membrane</keyword>
<keyword evidence="1" id="KW-0812">Transmembrane</keyword>
<evidence type="ECO:0000256" key="1">
    <source>
        <dbReference type="SAM" id="Phobius"/>
    </source>
</evidence>
<dbReference type="OrthoDB" id="5242258at2"/>
<evidence type="ECO:0000313" key="3">
    <source>
        <dbReference type="EMBL" id="PTL58371.1"/>
    </source>
</evidence>
<gene>
    <name evidence="3" type="ORF">C7Y72_01260</name>
</gene>
<dbReference type="Proteomes" id="UP000240739">
    <property type="component" value="Unassembled WGS sequence"/>
</dbReference>
<accession>A0A2T4UGI9</accession>
<feature type="domain" description="Mce/MlaD" evidence="2">
    <location>
        <begin position="45"/>
        <end position="123"/>
    </location>
</feature>
<proteinExistence type="predicted"/>
<dbReference type="PANTHER" id="PTHR33371">
    <property type="entry name" value="INTERMEMBRANE PHOSPHOLIPID TRANSPORT SYSTEM BINDING PROTEIN MLAD-RELATED"/>
    <property type="match status" value="1"/>
</dbReference>
<reference evidence="3 4" key="1">
    <citation type="submission" date="2018-03" db="EMBL/GenBank/DDBJ databases">
        <title>Aquarubrobacter algicola gen. nov., sp. nov., a novel actinobacterium isolated from shallow eutrophic lake during the end of cyanobacterial harmful algal blooms.</title>
        <authorList>
            <person name="Chun S.J."/>
        </authorList>
    </citation>
    <scope>NUCLEOTIDE SEQUENCE [LARGE SCALE GENOMIC DNA]</scope>
    <source>
        <strain evidence="3 4">Seoho-28</strain>
    </source>
</reference>
<keyword evidence="1" id="KW-1133">Transmembrane helix</keyword>
<dbReference type="RefSeq" id="WP_107566809.1">
    <property type="nucleotide sequence ID" value="NZ_PYYB01000001.1"/>
</dbReference>